<dbReference type="InterPro" id="IPR012340">
    <property type="entry name" value="NA-bd_OB-fold"/>
</dbReference>
<accession>A0A328CBX2</accession>
<evidence type="ECO:0000313" key="5">
    <source>
        <dbReference type="Proteomes" id="UP000249169"/>
    </source>
</evidence>
<feature type="domain" description="Conserved virulence factor B first S1" evidence="2">
    <location>
        <begin position="4"/>
        <end position="64"/>
    </location>
</feature>
<dbReference type="Gene3D" id="1.10.10.10">
    <property type="entry name" value="Winged helix-like DNA-binding domain superfamily/Winged helix DNA-binding domain"/>
    <property type="match status" value="1"/>
</dbReference>
<evidence type="ECO:0000256" key="1">
    <source>
        <dbReference type="PIRNR" id="PIRNR012524"/>
    </source>
</evidence>
<dbReference type="AlphaFoldDB" id="A0A328CBX2"/>
<dbReference type="Proteomes" id="UP000249169">
    <property type="component" value="Unassembled WGS sequence"/>
</dbReference>
<dbReference type="PANTHER" id="PTHR37296">
    <property type="entry name" value="CONSERVED VIRULENCE FACTOR B"/>
    <property type="match status" value="1"/>
</dbReference>
<sequence>MIEIGQHTTLTVIARGAQGYVLQGQGPEERLDLPAQEAPSTLKPGEQVRVFVYLDSDDVPVATTREPKVVVGQCAWLSVKEVNAVGAFVDWGLGKDLLVPFAEQGTPMRAGRSYLIYAYIDSTGRIAGTRRLDTYLSTDGSQFSAGDEVDLVLWERSDLGFKAVINHTHVGMLFEREILGELKPGESLRGYIQEVRPDTRINLSLQRHTASARDALQSAIFQDLQSRGGVSTLTDKSSPEAIFEAFGVSKKSYKKALGALYRARMIELEPGIVRLV</sequence>
<organism evidence="4 5">
    <name type="scientific">Lujinxingia litoralis</name>
    <dbReference type="NCBI Taxonomy" id="2211119"/>
    <lineage>
        <taxon>Bacteria</taxon>
        <taxon>Deltaproteobacteria</taxon>
        <taxon>Bradymonadales</taxon>
        <taxon>Lujinxingiaceae</taxon>
        <taxon>Lujinxingia</taxon>
    </lineage>
</organism>
<evidence type="ECO:0000259" key="3">
    <source>
        <dbReference type="Pfam" id="PF17783"/>
    </source>
</evidence>
<feature type="domain" description="Conserved virulence factor B-like winged helix" evidence="3">
    <location>
        <begin position="220"/>
        <end position="275"/>
    </location>
</feature>
<dbReference type="RefSeq" id="WP_111729545.1">
    <property type="nucleotide sequence ID" value="NZ_QHKO01000003.1"/>
</dbReference>
<evidence type="ECO:0000313" key="4">
    <source>
        <dbReference type="EMBL" id="RAL23017.1"/>
    </source>
</evidence>
<comment type="similarity">
    <text evidence="1">Belongs to the CvfB family.</text>
</comment>
<keyword evidence="5" id="KW-1185">Reference proteome</keyword>
<evidence type="ECO:0000259" key="2">
    <source>
        <dbReference type="Pfam" id="PF13509"/>
    </source>
</evidence>
<proteinExistence type="inferred from homology"/>
<dbReference type="Pfam" id="PF13509">
    <property type="entry name" value="S1_2"/>
    <property type="match status" value="1"/>
</dbReference>
<protein>
    <submittedName>
        <fullName evidence="4">GntR family transcriptional regulator</fullName>
    </submittedName>
</protein>
<dbReference type="InterPro" id="IPR039566">
    <property type="entry name" value="CvfB_S1_st"/>
</dbReference>
<dbReference type="PANTHER" id="PTHR37296:SF1">
    <property type="entry name" value="CONSERVED VIRULENCE FACTOR B"/>
    <property type="match status" value="1"/>
</dbReference>
<dbReference type="EMBL" id="QHKO01000003">
    <property type="protein sequence ID" value="RAL23017.1"/>
    <property type="molecule type" value="Genomic_DNA"/>
</dbReference>
<dbReference type="OrthoDB" id="9801597at2"/>
<comment type="caution">
    <text evidence="4">The sequence shown here is derived from an EMBL/GenBank/DDBJ whole genome shotgun (WGS) entry which is preliminary data.</text>
</comment>
<reference evidence="4 5" key="1">
    <citation type="submission" date="2018-05" db="EMBL/GenBank/DDBJ databases">
        <title>Lujinxingia marina gen. nov. sp. nov., a new facultative anaerobic member of the class Deltaproteobacteria, and proposal of Lujinxingaceae fam. nov.</title>
        <authorList>
            <person name="Li C.-M."/>
        </authorList>
    </citation>
    <scope>NUCLEOTIDE SEQUENCE [LARGE SCALE GENOMIC DNA]</scope>
    <source>
        <strain evidence="4 5">B210</strain>
    </source>
</reference>
<dbReference type="PIRSF" id="PIRSF012524">
    <property type="entry name" value="YitL_S1"/>
    <property type="match status" value="1"/>
</dbReference>
<dbReference type="Gene3D" id="2.40.50.140">
    <property type="entry name" value="Nucleic acid-binding proteins"/>
    <property type="match status" value="1"/>
</dbReference>
<name>A0A328CBX2_9DELT</name>
<dbReference type="InterPro" id="IPR040764">
    <property type="entry name" value="CvfB_WH"/>
</dbReference>
<dbReference type="InterPro" id="IPR036388">
    <property type="entry name" value="WH-like_DNA-bd_sf"/>
</dbReference>
<dbReference type="Pfam" id="PF17783">
    <property type="entry name" value="WHD_CvfB"/>
    <property type="match status" value="1"/>
</dbReference>
<dbReference type="InterPro" id="IPR014464">
    <property type="entry name" value="CvfB_fam"/>
</dbReference>
<gene>
    <name evidence="4" type="ORF">DL240_09010</name>
</gene>